<dbReference type="CDD" id="cd19958">
    <property type="entry name" value="pyocin_knob"/>
    <property type="match status" value="1"/>
</dbReference>
<dbReference type="Gene3D" id="3.90.1340.10">
    <property type="entry name" value="Phage tail collar domain"/>
    <property type="match status" value="1"/>
</dbReference>
<dbReference type="SUPFAM" id="SSF88874">
    <property type="entry name" value="Receptor-binding domain of short tail fibre protein gp12"/>
    <property type="match status" value="1"/>
</dbReference>
<sequence>MGDKVDLNNIVDDGLYHNPANAYAANGANYPAPYAGLLFVFADGEMVYQQYQSFNNAGCWYRCRYRGNWSQWQKLADAATTLAGYGITDGATKAELKAAVDGLVSGAPGALNTLQELAAALGNDQNFAATITNKLAGKADKSSSLAGYGINTLALSTAQTSQIFKTTPNVYDGNIYTNGTLELRSTGTDFPSLGLHRPGNSAVALVHKNYGDDTLMLKEAGGGEYRVWHSGNDSQIIKKRRYRIHADDGTSLDTSISAGEMGFNYATSSSINGPFIAFGGLDGSIDYSCQLTADYGSGSIMRFRTRNDDGKRWNPWHTLIHEGHLTGQVAFFAMSAPPQGWLKANGAAVSRKDYPSLFAALGTYYGAGDGSTTFNLPDLRGEFVRGWDDGRGVDGGRGFGTWQNATRVIKDYWSDAGWNGAVPDVMGTAAADWDWAGRVFDGVQGAQTVGQGTANKHVDAIRVRPATSPCSPASNTEDSAMQDNNKTVYAYHPQTGEYQGRPQPIRRRCNPASGCCRPTAPSCRRRPPPNARPRCSATAAGPCRRTGARSSCGASTPRNQSRPAWATRRTACAPRCCNRANSQPGTARAGASTRPRRPPRWRRRLPRN</sequence>
<reference evidence="3 4" key="1">
    <citation type="submission" date="2018-12" db="EMBL/GenBank/DDBJ databases">
        <authorList>
            <consortium name="Pathogen Informatics"/>
        </authorList>
    </citation>
    <scope>NUCLEOTIDE SEQUENCE [LARGE SCALE GENOMIC DNA]</scope>
    <source>
        <strain evidence="3 4">NCTC9695</strain>
    </source>
</reference>
<dbReference type="EMBL" id="LR134182">
    <property type="protein sequence ID" value="VEB40066.1"/>
    <property type="molecule type" value="Genomic_DNA"/>
</dbReference>
<dbReference type="AlphaFoldDB" id="A0A3S4IBW8"/>
<accession>A0A3S4IBW8</accession>
<dbReference type="InterPro" id="IPR037053">
    <property type="entry name" value="Phage_tail_collar_dom_sf"/>
</dbReference>
<feature type="compositionally biased region" description="Basic residues" evidence="1">
    <location>
        <begin position="594"/>
        <end position="608"/>
    </location>
</feature>
<proteinExistence type="predicted"/>
<protein>
    <submittedName>
        <fullName evidence="3">Phage Tail Collar Domain</fullName>
    </submittedName>
</protein>
<gene>
    <name evidence="3" type="ORF">NCTC9695_00452</name>
</gene>
<evidence type="ECO:0000256" key="1">
    <source>
        <dbReference type="SAM" id="MobiDB-lite"/>
    </source>
</evidence>
<evidence type="ECO:0000313" key="3">
    <source>
        <dbReference type="EMBL" id="VEB40066.1"/>
    </source>
</evidence>
<dbReference type="Proteomes" id="UP000275777">
    <property type="component" value="Chromosome"/>
</dbReference>
<evidence type="ECO:0000313" key="4">
    <source>
        <dbReference type="Proteomes" id="UP000275777"/>
    </source>
</evidence>
<evidence type="ECO:0000259" key="2">
    <source>
        <dbReference type="Pfam" id="PF07484"/>
    </source>
</evidence>
<feature type="domain" description="Phage tail collar" evidence="2">
    <location>
        <begin position="327"/>
        <end position="384"/>
    </location>
</feature>
<dbReference type="InterPro" id="IPR051934">
    <property type="entry name" value="Phage_Tail_Fiber_Structural"/>
</dbReference>
<dbReference type="InterPro" id="IPR011083">
    <property type="entry name" value="Phage_tail_collar_dom"/>
</dbReference>
<organism evidence="3 4">
    <name type="scientific">Chromobacterium violaceum</name>
    <dbReference type="NCBI Taxonomy" id="536"/>
    <lineage>
        <taxon>Bacteria</taxon>
        <taxon>Pseudomonadati</taxon>
        <taxon>Pseudomonadota</taxon>
        <taxon>Betaproteobacteria</taxon>
        <taxon>Neisseriales</taxon>
        <taxon>Chromobacteriaceae</taxon>
        <taxon>Chromobacterium</taxon>
    </lineage>
</organism>
<feature type="region of interest" description="Disordered" evidence="1">
    <location>
        <begin position="519"/>
        <end position="608"/>
    </location>
</feature>
<dbReference type="PANTHER" id="PTHR35191">
    <property type="entry name" value="PROPHAGE SIDE TAIL FIBER PROTEIN HOMOLOG STFQ-RELATED"/>
    <property type="match status" value="1"/>
</dbReference>
<dbReference type="PANTHER" id="PTHR35191:SF1">
    <property type="entry name" value="PROPHAGE SIDE TAIL FIBER PROTEIN HOMOLOG STFQ-RELATED"/>
    <property type="match status" value="1"/>
</dbReference>
<name>A0A3S4IBW8_CHRVL</name>
<dbReference type="Pfam" id="PF07484">
    <property type="entry name" value="Collar"/>
    <property type="match status" value="1"/>
</dbReference>
<feature type="compositionally biased region" description="Polar residues" evidence="1">
    <location>
        <begin position="548"/>
        <end position="562"/>
    </location>
</feature>